<reference evidence="1 2" key="1">
    <citation type="submission" date="2018-06" db="EMBL/GenBank/DDBJ databases">
        <title>Comparative genomics reveals the genomic features of Rhizophagus irregularis, R. cerebriforme, R. diaphanum and Gigaspora rosea, and their symbiotic lifestyle signature.</title>
        <authorList>
            <person name="Morin E."/>
            <person name="San Clemente H."/>
            <person name="Chen E.C.H."/>
            <person name="De La Providencia I."/>
            <person name="Hainaut M."/>
            <person name="Kuo A."/>
            <person name="Kohler A."/>
            <person name="Murat C."/>
            <person name="Tang N."/>
            <person name="Roy S."/>
            <person name="Loubradou J."/>
            <person name="Henrissat B."/>
            <person name="Grigoriev I.V."/>
            <person name="Corradi N."/>
            <person name="Roux C."/>
            <person name="Martin F.M."/>
        </authorList>
    </citation>
    <scope>NUCLEOTIDE SEQUENCE [LARGE SCALE GENOMIC DNA]</scope>
    <source>
        <strain evidence="1 2">DAOM 194757</strain>
    </source>
</reference>
<protein>
    <submittedName>
        <fullName evidence="1">Uncharacterized protein</fullName>
    </submittedName>
</protein>
<dbReference type="Proteomes" id="UP000266673">
    <property type="component" value="Unassembled WGS sequence"/>
</dbReference>
<evidence type="ECO:0000313" key="2">
    <source>
        <dbReference type="Proteomes" id="UP000266673"/>
    </source>
</evidence>
<dbReference type="OrthoDB" id="2349149at2759"/>
<keyword evidence="2" id="KW-1185">Reference proteome</keyword>
<proteinExistence type="predicted"/>
<accession>A0A397VT80</accession>
<evidence type="ECO:0000313" key="1">
    <source>
        <dbReference type="EMBL" id="RIB24971.1"/>
    </source>
</evidence>
<comment type="caution">
    <text evidence="1">The sequence shown here is derived from an EMBL/GenBank/DDBJ whole genome shotgun (WGS) entry which is preliminary data.</text>
</comment>
<gene>
    <name evidence="1" type="ORF">C2G38_2068718</name>
</gene>
<dbReference type="AlphaFoldDB" id="A0A397VT80"/>
<organism evidence="1 2">
    <name type="scientific">Gigaspora rosea</name>
    <dbReference type="NCBI Taxonomy" id="44941"/>
    <lineage>
        <taxon>Eukaryota</taxon>
        <taxon>Fungi</taxon>
        <taxon>Fungi incertae sedis</taxon>
        <taxon>Mucoromycota</taxon>
        <taxon>Glomeromycotina</taxon>
        <taxon>Glomeromycetes</taxon>
        <taxon>Diversisporales</taxon>
        <taxon>Gigasporaceae</taxon>
        <taxon>Gigaspora</taxon>
    </lineage>
</organism>
<name>A0A397VT80_9GLOM</name>
<dbReference type="STRING" id="44941.A0A397VT80"/>
<sequence length="164" mass="19462">MKAYISRNFMKLLVEYYNNAYDTNIFVLPEDLNLDGDEVFSSTISKKYENSSRIFAKFANEDEVNMYSGQVQFFFEHYLNYLEESTKHSLAYVHWYKKIQNKNLECHFSIGKKDDKFCKGTQARAEVYLVHNILKRFVAGTFTVGSRKHQDYMLVIPLNRKYNI</sequence>
<dbReference type="EMBL" id="QKWP01000194">
    <property type="protein sequence ID" value="RIB24971.1"/>
    <property type="molecule type" value="Genomic_DNA"/>
</dbReference>